<sequence length="187" mass="21517">MIYLSKGIVKENSMEHLLQVVRCGQEYSLSGEQAALWLNGRLEFSQAKTESEKRTLGHLVRMGLTETEAENTDVARYRILTQCICCPAVNTKPEFFLGHAEKETLTWLRNAGLRLTVAELIFLREHKIRPEPRYLHSENRQALVEAIYTKNTIVDNCLEQIMECAECRDETVRILLGLLKKKKLIVL</sequence>
<evidence type="ECO:0000313" key="2">
    <source>
        <dbReference type="Proteomes" id="UP000092574"/>
    </source>
</evidence>
<organism evidence="1 2">
    <name type="scientific">Blautia pseudococcoides</name>
    <dbReference type="NCBI Taxonomy" id="1796616"/>
    <lineage>
        <taxon>Bacteria</taxon>
        <taxon>Bacillati</taxon>
        <taxon>Bacillota</taxon>
        <taxon>Clostridia</taxon>
        <taxon>Lachnospirales</taxon>
        <taxon>Lachnospiraceae</taxon>
        <taxon>Blautia</taxon>
    </lineage>
</organism>
<dbReference type="AlphaFoldDB" id="A0A1C7IGF9"/>
<reference evidence="1" key="1">
    <citation type="submission" date="2017-04" db="EMBL/GenBank/DDBJ databases">
        <title>Complete Genome Sequences of Twelve Strains of a Stable Defined Moderately Diverse Mouse Microbiota 2 (sDMDMm2).</title>
        <authorList>
            <person name="Uchimura Y."/>
            <person name="Wyss M."/>
            <person name="Brugiroux S."/>
            <person name="Limenitakis J.P."/>
            <person name="Stecher B."/>
            <person name="McCoy K.D."/>
            <person name="Macpherson A.J."/>
        </authorList>
    </citation>
    <scope>NUCLEOTIDE SEQUENCE</scope>
    <source>
        <strain evidence="1">YL58</strain>
    </source>
</reference>
<dbReference type="STRING" id="1796616.A4V09_18325"/>
<protein>
    <submittedName>
        <fullName evidence="1">Uncharacterized protein</fullName>
    </submittedName>
</protein>
<evidence type="ECO:0000313" key="1">
    <source>
        <dbReference type="EMBL" id="ANU77529.1"/>
    </source>
</evidence>
<dbReference type="OrthoDB" id="1974707at2"/>
<dbReference type="Proteomes" id="UP000092574">
    <property type="component" value="Chromosome"/>
</dbReference>
<dbReference type="KEGG" id="byl:A4V09_18325"/>
<gene>
    <name evidence="1" type="ORF">A4V09_18325</name>
</gene>
<keyword evidence="2" id="KW-1185">Reference proteome</keyword>
<dbReference type="RefSeq" id="WP_065543646.1">
    <property type="nucleotide sequence ID" value="NZ_CP015405.2"/>
</dbReference>
<proteinExistence type="predicted"/>
<name>A0A1C7IGF9_9FIRM</name>
<accession>A0A1C7IGF9</accession>
<dbReference type="EMBL" id="CP015405">
    <property type="protein sequence ID" value="ANU77529.1"/>
    <property type="molecule type" value="Genomic_DNA"/>
</dbReference>